<dbReference type="CDD" id="cd01053">
    <property type="entry name" value="AOX"/>
    <property type="match status" value="1"/>
</dbReference>
<comment type="similarity">
    <text evidence="3 14">Belongs to the alternative oxidase family.</text>
</comment>
<keyword evidence="9 14" id="KW-0249">Electron transport</keyword>
<dbReference type="InterPro" id="IPR038659">
    <property type="entry name" value="AOX_sf"/>
</dbReference>
<feature type="region of interest" description="Disordered" evidence="15">
    <location>
        <begin position="199"/>
        <end position="221"/>
    </location>
</feature>
<dbReference type="Proteomes" id="UP000265515">
    <property type="component" value="Unassembled WGS sequence"/>
</dbReference>
<dbReference type="GO" id="GO:0106292">
    <property type="term" value="F:superoxide-generating NADPH oxidase activity"/>
    <property type="evidence" value="ECO:0007669"/>
    <property type="project" value="UniProtKB-ARBA"/>
</dbReference>
<keyword evidence="12 14" id="KW-0408">Iron</keyword>
<dbReference type="Gene3D" id="1.20.1260.140">
    <property type="entry name" value="Alternative oxidase"/>
    <property type="match status" value="1"/>
</dbReference>
<proteinExistence type="inferred from homology"/>
<keyword evidence="5" id="KW-0813">Transport</keyword>
<accession>A0A388LT87</accession>
<dbReference type="OrthoDB" id="16906at2759"/>
<evidence type="ECO:0000256" key="12">
    <source>
        <dbReference type="ARBA" id="ARBA00023004"/>
    </source>
</evidence>
<comment type="catalytic activity">
    <reaction evidence="1 14">
        <text>2 a ubiquinol + O2 = 2 a ubiquinone + 2 H2O</text>
        <dbReference type="Rhea" id="RHEA:30255"/>
        <dbReference type="Rhea" id="RHEA-COMP:9565"/>
        <dbReference type="Rhea" id="RHEA-COMP:9566"/>
        <dbReference type="ChEBI" id="CHEBI:15377"/>
        <dbReference type="ChEBI" id="CHEBI:15379"/>
        <dbReference type="ChEBI" id="CHEBI:16389"/>
        <dbReference type="ChEBI" id="CHEBI:17976"/>
        <dbReference type="EC" id="1.10.3.11"/>
    </reaction>
</comment>
<evidence type="ECO:0000256" key="11">
    <source>
        <dbReference type="ARBA" id="ARBA00023002"/>
    </source>
</evidence>
<evidence type="ECO:0000256" key="13">
    <source>
        <dbReference type="ARBA" id="ARBA00023136"/>
    </source>
</evidence>
<keyword evidence="17" id="KW-1185">Reference proteome</keyword>
<evidence type="ECO:0000256" key="15">
    <source>
        <dbReference type="SAM" id="MobiDB-lite"/>
    </source>
</evidence>
<keyword evidence="8 14" id="KW-0479">Metal-binding</keyword>
<evidence type="ECO:0000256" key="3">
    <source>
        <dbReference type="ARBA" id="ARBA00008388"/>
    </source>
</evidence>
<evidence type="ECO:0000256" key="7">
    <source>
        <dbReference type="ARBA" id="ARBA00022692"/>
    </source>
</evidence>
<protein>
    <recommendedName>
        <fullName evidence="14">Ubiquinol oxidase</fullName>
        <ecNumber evidence="14">1.10.3.11</ecNumber>
    </recommendedName>
</protein>
<dbReference type="PANTHER" id="PTHR31803">
    <property type="entry name" value="ALTERNATIVE OXIDASE"/>
    <property type="match status" value="1"/>
</dbReference>
<evidence type="ECO:0000313" key="17">
    <source>
        <dbReference type="Proteomes" id="UP000265515"/>
    </source>
</evidence>
<dbReference type="GO" id="GO:0098803">
    <property type="term" value="C:respiratory chain complex"/>
    <property type="evidence" value="ECO:0007669"/>
    <property type="project" value="UniProtKB-UniRule"/>
</dbReference>
<dbReference type="EC" id="1.10.3.11" evidence="14"/>
<name>A0A388LT87_CHABU</name>
<comment type="subunit">
    <text evidence="4">Homodimer; disulfide-linked.</text>
</comment>
<keyword evidence="6 14" id="KW-0679">Respiratory chain</keyword>
<keyword evidence="11 14" id="KW-0560">Oxidoreductase</keyword>
<keyword evidence="13 14" id="KW-0472">Membrane</keyword>
<evidence type="ECO:0000256" key="9">
    <source>
        <dbReference type="ARBA" id="ARBA00022982"/>
    </source>
</evidence>
<dbReference type="Gramene" id="GBG85453">
    <property type="protein sequence ID" value="GBG85453"/>
    <property type="gene ID" value="CBR_g40095"/>
</dbReference>
<evidence type="ECO:0000256" key="5">
    <source>
        <dbReference type="ARBA" id="ARBA00022448"/>
    </source>
</evidence>
<reference evidence="16 17" key="1">
    <citation type="journal article" date="2018" name="Cell">
        <title>The Chara Genome: Secondary Complexity and Implications for Plant Terrestrialization.</title>
        <authorList>
            <person name="Nishiyama T."/>
            <person name="Sakayama H."/>
            <person name="Vries J.D."/>
            <person name="Buschmann H."/>
            <person name="Saint-Marcoux D."/>
            <person name="Ullrich K.K."/>
            <person name="Haas F.B."/>
            <person name="Vanderstraeten L."/>
            <person name="Becker D."/>
            <person name="Lang D."/>
            <person name="Vosolsobe S."/>
            <person name="Rombauts S."/>
            <person name="Wilhelmsson P.K.I."/>
            <person name="Janitza P."/>
            <person name="Kern R."/>
            <person name="Heyl A."/>
            <person name="Rumpler F."/>
            <person name="Villalobos L.I.A.C."/>
            <person name="Clay J.M."/>
            <person name="Skokan R."/>
            <person name="Toyoda A."/>
            <person name="Suzuki Y."/>
            <person name="Kagoshima H."/>
            <person name="Schijlen E."/>
            <person name="Tajeshwar N."/>
            <person name="Catarino B."/>
            <person name="Hetherington A.J."/>
            <person name="Saltykova A."/>
            <person name="Bonnot C."/>
            <person name="Breuninger H."/>
            <person name="Symeonidi A."/>
            <person name="Radhakrishnan G.V."/>
            <person name="Van Nieuwerburgh F."/>
            <person name="Deforce D."/>
            <person name="Chang C."/>
            <person name="Karol K.G."/>
            <person name="Hedrich R."/>
            <person name="Ulvskov P."/>
            <person name="Glockner G."/>
            <person name="Delwiche C.F."/>
            <person name="Petrasek J."/>
            <person name="Van de Peer Y."/>
            <person name="Friml J."/>
            <person name="Beilby M."/>
            <person name="Dolan L."/>
            <person name="Kohara Y."/>
            <person name="Sugano S."/>
            <person name="Fujiyama A."/>
            <person name="Delaux P.-M."/>
            <person name="Quint M."/>
            <person name="TheiBen G."/>
            <person name="Hagemann M."/>
            <person name="Harholt J."/>
            <person name="Dunand C."/>
            <person name="Zachgo S."/>
            <person name="Langdale J."/>
            <person name="Maumus F."/>
            <person name="Straeten D.V.D."/>
            <person name="Gould S.B."/>
            <person name="Rensing S.A."/>
        </authorList>
    </citation>
    <scope>NUCLEOTIDE SEQUENCE [LARGE SCALE GENOMIC DNA]</scope>
    <source>
        <strain evidence="16 17">S276</strain>
    </source>
</reference>
<gene>
    <name evidence="16" type="ORF">CBR_g40095</name>
</gene>
<dbReference type="InterPro" id="IPR002680">
    <property type="entry name" value="AOX"/>
</dbReference>
<evidence type="ECO:0000256" key="4">
    <source>
        <dbReference type="ARBA" id="ARBA00011748"/>
    </source>
</evidence>
<dbReference type="Pfam" id="PF01786">
    <property type="entry name" value="AOX"/>
    <property type="match status" value="1"/>
</dbReference>
<evidence type="ECO:0000256" key="2">
    <source>
        <dbReference type="ARBA" id="ARBA00004448"/>
    </source>
</evidence>
<organism evidence="16 17">
    <name type="scientific">Chara braunii</name>
    <name type="common">Braun's stonewort</name>
    <dbReference type="NCBI Taxonomy" id="69332"/>
    <lineage>
        <taxon>Eukaryota</taxon>
        <taxon>Viridiplantae</taxon>
        <taxon>Streptophyta</taxon>
        <taxon>Charophyceae</taxon>
        <taxon>Charales</taxon>
        <taxon>Characeae</taxon>
        <taxon>Chara</taxon>
    </lineage>
</organism>
<dbReference type="GO" id="GO:0009916">
    <property type="term" value="F:alternative oxidase activity"/>
    <property type="evidence" value="ECO:0007669"/>
    <property type="project" value="UniProtKB-UniRule"/>
</dbReference>
<dbReference type="GO" id="GO:0046872">
    <property type="term" value="F:metal ion binding"/>
    <property type="evidence" value="ECO:0007669"/>
    <property type="project" value="UniProtKB-UniRule"/>
</dbReference>
<keyword evidence="7 14" id="KW-0812">Transmembrane</keyword>
<dbReference type="AlphaFoldDB" id="A0A388LT87"/>
<comment type="cofactor">
    <cofactor evidence="14">
        <name>Fe cation</name>
        <dbReference type="ChEBI" id="CHEBI:24875"/>
    </cofactor>
    <text evidence="14">Binds 2 iron ions per subunit.</text>
</comment>
<dbReference type="GO" id="GO:0005743">
    <property type="term" value="C:mitochondrial inner membrane"/>
    <property type="evidence" value="ECO:0007669"/>
    <property type="project" value="UniProtKB-SubCell"/>
</dbReference>
<comment type="caution">
    <text evidence="16">The sequence shown here is derived from an EMBL/GenBank/DDBJ whole genome shotgun (WGS) entry which is preliminary data.</text>
</comment>
<dbReference type="EMBL" id="BFEA01000519">
    <property type="protein sequence ID" value="GBG85453.1"/>
    <property type="molecule type" value="Genomic_DNA"/>
</dbReference>
<evidence type="ECO:0000256" key="10">
    <source>
        <dbReference type="ARBA" id="ARBA00022989"/>
    </source>
</evidence>
<dbReference type="PANTHER" id="PTHR31803:SF3">
    <property type="entry name" value="ALTERNATIVE OXIDASE"/>
    <property type="match status" value="1"/>
</dbReference>
<evidence type="ECO:0000256" key="6">
    <source>
        <dbReference type="ARBA" id="ARBA00022660"/>
    </source>
</evidence>
<evidence type="ECO:0000256" key="8">
    <source>
        <dbReference type="ARBA" id="ARBA00022723"/>
    </source>
</evidence>
<dbReference type="GO" id="GO:0102721">
    <property type="term" value="F:ubiquinol:oxygen oxidoreductase activity"/>
    <property type="evidence" value="ECO:0007669"/>
    <property type="project" value="UniProtKB-EC"/>
</dbReference>
<evidence type="ECO:0000256" key="1">
    <source>
        <dbReference type="ARBA" id="ARBA00001192"/>
    </source>
</evidence>
<evidence type="ECO:0000313" key="16">
    <source>
        <dbReference type="EMBL" id="GBG85453.1"/>
    </source>
</evidence>
<sequence length="487" mass="52950">MRFVSAGRKIGSGICREKSASALWRVPLGGVRLNSYGGGGAGGVCNLGESGRSGEGGFHMYQAEPGGVSRSDGFGSLYSLRWRVRNGEVEGTSAAKDSAGSLFRRRGLEFEPQVSLAFAAQAPGGGLLNMHLRGPATCSHCSAGIELNGFVFEPQNGRVSVLPGTTATFSSSATAAAAAAAGSGVTATRKAARFTLDLARSDSSEPGEAREDHDGKGGSAMDTREVAAVEDARRVSDWAVEPRKLSRADGTPWPWRSFSPKDAVRYDSDLPASELTRHHAPQNFGDKFAFFVVKCLRVPTDLFFRKKYGCRAVMLETVAAVPGMVGGMLLHLQSLRRFEHSGGWIRTLISEAENERMHLMTFMEISKPRLWERELVMATQGIFANGFFVLYVISPRIAHRVVGYLEEAVVSYTRYLEEIDAGRIENVPAPKIAIDYWGLPRDARLRDVILAVRADEAHHRDVNHFASDIKSAGKQLKDIPAPVDYDK</sequence>
<keyword evidence="10" id="KW-1133">Transmembrane helix</keyword>
<evidence type="ECO:0000256" key="14">
    <source>
        <dbReference type="RuleBase" id="RU003779"/>
    </source>
</evidence>
<dbReference type="GO" id="GO:0010230">
    <property type="term" value="P:alternative respiration"/>
    <property type="evidence" value="ECO:0007669"/>
    <property type="project" value="TreeGrafter"/>
</dbReference>
<dbReference type="STRING" id="69332.A0A388LT87"/>
<comment type="subcellular location">
    <subcellularLocation>
        <location evidence="2">Mitochondrion inner membrane</location>
        <topology evidence="2">Multi-pass membrane protein</topology>
    </subcellularLocation>
</comment>